<dbReference type="Proteomes" id="UP000324222">
    <property type="component" value="Unassembled WGS sequence"/>
</dbReference>
<evidence type="ECO:0000313" key="1">
    <source>
        <dbReference type="EMBL" id="MPC84054.1"/>
    </source>
</evidence>
<dbReference type="EMBL" id="VSRR010064304">
    <property type="protein sequence ID" value="MPC84054.1"/>
    <property type="molecule type" value="Genomic_DNA"/>
</dbReference>
<name>A0A5B7IV13_PORTR</name>
<proteinExistence type="predicted"/>
<comment type="caution">
    <text evidence="1">The sequence shown here is derived from an EMBL/GenBank/DDBJ whole genome shotgun (WGS) entry which is preliminary data.</text>
</comment>
<accession>A0A5B7IV13</accession>
<reference evidence="1 2" key="1">
    <citation type="submission" date="2019-05" db="EMBL/GenBank/DDBJ databases">
        <title>Another draft genome of Portunus trituberculatus and its Hox gene families provides insights of decapod evolution.</title>
        <authorList>
            <person name="Jeong J.-H."/>
            <person name="Song I."/>
            <person name="Kim S."/>
            <person name="Choi T."/>
            <person name="Kim D."/>
            <person name="Ryu S."/>
            <person name="Kim W."/>
        </authorList>
    </citation>
    <scope>NUCLEOTIDE SEQUENCE [LARGE SCALE GENOMIC DNA]</scope>
    <source>
        <tissue evidence="1">Muscle</tissue>
    </source>
</reference>
<protein>
    <submittedName>
        <fullName evidence="1">Uncharacterized protein</fullName>
    </submittedName>
</protein>
<dbReference type="AlphaFoldDB" id="A0A5B7IV13"/>
<gene>
    <name evidence="1" type="ORF">E2C01_078779</name>
</gene>
<evidence type="ECO:0000313" key="2">
    <source>
        <dbReference type="Proteomes" id="UP000324222"/>
    </source>
</evidence>
<keyword evidence="2" id="KW-1185">Reference proteome</keyword>
<organism evidence="1 2">
    <name type="scientific">Portunus trituberculatus</name>
    <name type="common">Swimming crab</name>
    <name type="synonym">Neptunus trituberculatus</name>
    <dbReference type="NCBI Taxonomy" id="210409"/>
    <lineage>
        <taxon>Eukaryota</taxon>
        <taxon>Metazoa</taxon>
        <taxon>Ecdysozoa</taxon>
        <taxon>Arthropoda</taxon>
        <taxon>Crustacea</taxon>
        <taxon>Multicrustacea</taxon>
        <taxon>Malacostraca</taxon>
        <taxon>Eumalacostraca</taxon>
        <taxon>Eucarida</taxon>
        <taxon>Decapoda</taxon>
        <taxon>Pleocyemata</taxon>
        <taxon>Brachyura</taxon>
        <taxon>Eubrachyura</taxon>
        <taxon>Portunoidea</taxon>
        <taxon>Portunidae</taxon>
        <taxon>Portuninae</taxon>
        <taxon>Portunus</taxon>
    </lineage>
</organism>
<sequence>MCTVLRASGGEATVRCFRGASCEARRGETRLGRRPGGRVRWRGDGSHAAVQFFLPGGSGFSEISREGM</sequence>